<keyword evidence="2" id="KW-0378">Hydrolase</keyword>
<evidence type="ECO:0000259" key="3">
    <source>
        <dbReference type="Pfam" id="PF16403"/>
    </source>
</evidence>
<dbReference type="RefSeq" id="WP_030005368.1">
    <property type="nucleotide sequence ID" value="NC_022549.1"/>
</dbReference>
<dbReference type="InterPro" id="IPR007346">
    <property type="entry name" value="Endonuclease-I"/>
</dbReference>
<dbReference type="EMBL" id="FO681348">
    <property type="protein sequence ID" value="CCV66511.1"/>
    <property type="molecule type" value="Genomic_DNA"/>
</dbReference>
<dbReference type="InterPro" id="IPR032179">
    <property type="entry name" value="Cry22Aa_Ig-like"/>
</dbReference>
<dbReference type="Proteomes" id="UP000032737">
    <property type="component" value="Chromosome"/>
</dbReference>
<dbReference type="GO" id="GO:0016787">
    <property type="term" value="F:hydrolase activity"/>
    <property type="evidence" value="ECO:0007669"/>
    <property type="project" value="UniProtKB-KW"/>
</dbReference>
<dbReference type="KEGG" id="abra:BN85314900"/>
<evidence type="ECO:0000313" key="4">
    <source>
        <dbReference type="EMBL" id="CCV66511.1"/>
    </source>
</evidence>
<dbReference type="Pfam" id="PF16403">
    <property type="entry name" value="Bact_surface_Ig-like"/>
    <property type="match status" value="1"/>
</dbReference>
<evidence type="ECO:0000313" key="5">
    <source>
        <dbReference type="Proteomes" id="UP000032737"/>
    </source>
</evidence>
<gene>
    <name evidence="4" type="ORF">BN85314900</name>
</gene>
<dbReference type="HOGENOM" id="CLU_019348_0_0_14"/>
<protein>
    <submittedName>
        <fullName evidence="4">Putative extracellular ribonuclease</fullName>
    </submittedName>
</protein>
<dbReference type="STRING" id="61635.BN85314900"/>
<dbReference type="Pfam" id="PF04231">
    <property type="entry name" value="Endonuclease_1"/>
    <property type="match status" value="1"/>
</dbReference>
<dbReference type="OrthoDB" id="9801679at2"/>
<evidence type="ECO:0000256" key="1">
    <source>
        <dbReference type="ARBA" id="ARBA00022722"/>
    </source>
</evidence>
<organism evidence="4 5">
    <name type="scientific">Acholeplasma brassicae</name>
    <dbReference type="NCBI Taxonomy" id="61635"/>
    <lineage>
        <taxon>Bacteria</taxon>
        <taxon>Bacillati</taxon>
        <taxon>Mycoplasmatota</taxon>
        <taxon>Mollicutes</taxon>
        <taxon>Acholeplasmatales</taxon>
        <taxon>Acholeplasmataceae</taxon>
        <taxon>Acholeplasma</taxon>
    </lineage>
</organism>
<dbReference type="AlphaFoldDB" id="U4KQ45"/>
<proteinExistence type="predicted"/>
<keyword evidence="1" id="KW-0540">Nuclease</keyword>
<feature type="domain" description="Pesticidal crystal protein Cry22Aa Ig-like" evidence="3">
    <location>
        <begin position="4"/>
        <end position="74"/>
    </location>
</feature>
<dbReference type="PANTHER" id="PTHR33607">
    <property type="entry name" value="ENDONUCLEASE-1"/>
    <property type="match status" value="1"/>
</dbReference>
<dbReference type="GO" id="GO:0004518">
    <property type="term" value="F:nuclease activity"/>
    <property type="evidence" value="ECO:0007669"/>
    <property type="project" value="UniProtKB-KW"/>
</dbReference>
<name>U4KQ45_9MOLU</name>
<accession>U4KQ45</accession>
<dbReference type="SUPFAM" id="SSF54060">
    <property type="entry name" value="His-Me finger endonucleases"/>
    <property type="match status" value="1"/>
</dbReference>
<evidence type="ECO:0000256" key="2">
    <source>
        <dbReference type="ARBA" id="ARBA00022801"/>
    </source>
</evidence>
<reference evidence="4 5" key="1">
    <citation type="journal article" date="2013" name="J. Mol. Microbiol. Biotechnol.">
        <title>Analysis of the Complete Genomes of Acholeplasma brassicae , A. palmae and A. laidlawii and Their Comparison to the Obligate Parasites from ' Candidatus Phytoplasma'.</title>
        <authorList>
            <person name="Kube M."/>
            <person name="Siewert C."/>
            <person name="Migdoll A.M."/>
            <person name="Duduk B."/>
            <person name="Holz S."/>
            <person name="Rabus R."/>
            <person name="Seemuller E."/>
            <person name="Mitrovic J."/>
            <person name="Muller I."/>
            <person name="Buttner C."/>
            <person name="Reinhardt R."/>
        </authorList>
    </citation>
    <scope>NUCLEOTIDE SEQUENCE [LARGE SCALE GENOMIC DNA]</scope>
    <source>
        <strain evidence="5">0502</strain>
    </source>
</reference>
<dbReference type="InterPro" id="IPR013783">
    <property type="entry name" value="Ig-like_fold"/>
</dbReference>
<dbReference type="PANTHER" id="PTHR33607:SF2">
    <property type="entry name" value="ENDONUCLEASE-1"/>
    <property type="match status" value="1"/>
</dbReference>
<keyword evidence="5" id="KW-1185">Reference proteome</keyword>
<dbReference type="InterPro" id="IPR044925">
    <property type="entry name" value="His-Me_finger_sf"/>
</dbReference>
<dbReference type="Gene3D" id="2.60.40.10">
    <property type="entry name" value="Immunoglobulins"/>
    <property type="match status" value="1"/>
</dbReference>
<sequence>MNEEAILTYTVGDPFSDIIASTWCEGIDNVDETVDCEFLSHGIVNTSIAGTYILIYQATDNAGNTAELRLTVTVSDVVESNPDVLAYYSSAEGLSGNTLFLELRSIIQADMIKVSYSDARYILDEADQDPNNSNNVLTIYDRQSVLGAWDGTTYTREHVWPNSRLGVSRVSNSTKNIGTDLHNLRATIQSTNSSRSNKYFDFTTTNDAYYPGEDDKGDVARILFYMVVMYPNLDIVNVITSAMDEATYKEDGTYMAKMSVLLQWHIEDPVDDFERNRNEVIYNYQNNRNPFIDNPDYVALLWGNNPSTVSNSSQFIN</sequence>